<evidence type="ECO:0000313" key="3">
    <source>
        <dbReference type="Proteomes" id="UP000799324"/>
    </source>
</evidence>
<accession>A0A6A6TM14</accession>
<dbReference type="Proteomes" id="UP000799324">
    <property type="component" value="Unassembled WGS sequence"/>
</dbReference>
<evidence type="ECO:0000313" key="2">
    <source>
        <dbReference type="EMBL" id="KAF2660371.1"/>
    </source>
</evidence>
<proteinExistence type="predicted"/>
<reference evidence="2" key="1">
    <citation type="journal article" date="2020" name="Stud. Mycol.">
        <title>101 Dothideomycetes genomes: a test case for predicting lifestyles and emergence of pathogens.</title>
        <authorList>
            <person name="Haridas S."/>
            <person name="Albert R."/>
            <person name="Binder M."/>
            <person name="Bloem J."/>
            <person name="Labutti K."/>
            <person name="Salamov A."/>
            <person name="Andreopoulos B."/>
            <person name="Baker S."/>
            <person name="Barry K."/>
            <person name="Bills G."/>
            <person name="Bluhm B."/>
            <person name="Cannon C."/>
            <person name="Castanera R."/>
            <person name="Culley D."/>
            <person name="Daum C."/>
            <person name="Ezra D."/>
            <person name="Gonzalez J."/>
            <person name="Henrissat B."/>
            <person name="Kuo A."/>
            <person name="Liang C."/>
            <person name="Lipzen A."/>
            <person name="Lutzoni F."/>
            <person name="Magnuson J."/>
            <person name="Mondo S."/>
            <person name="Nolan M."/>
            <person name="Ohm R."/>
            <person name="Pangilinan J."/>
            <person name="Park H.-J."/>
            <person name="Ramirez L."/>
            <person name="Alfaro M."/>
            <person name="Sun H."/>
            <person name="Tritt A."/>
            <person name="Yoshinaga Y."/>
            <person name="Zwiers L.-H."/>
            <person name="Turgeon B."/>
            <person name="Goodwin S."/>
            <person name="Spatafora J."/>
            <person name="Crous P."/>
            <person name="Grigoriev I."/>
        </authorList>
    </citation>
    <scope>NUCLEOTIDE SEQUENCE</scope>
    <source>
        <strain evidence="2">CBS 122681</strain>
    </source>
</reference>
<evidence type="ECO:0000256" key="1">
    <source>
        <dbReference type="SAM" id="MobiDB-lite"/>
    </source>
</evidence>
<gene>
    <name evidence="2" type="ORF">K491DRAFT_688416</name>
</gene>
<sequence>MRPRTPVYFASQSKHPLALDSIPLPSSSLTHNGASGSDFSLSTSQSSRPIPPLPCPGYNSSVETTRRFRAQGLGSLEFKCMESPPGHHRRTV</sequence>
<name>A0A6A6TM14_9PLEO</name>
<feature type="region of interest" description="Disordered" evidence="1">
    <location>
        <begin position="18"/>
        <end position="61"/>
    </location>
</feature>
<dbReference type="EMBL" id="MU004300">
    <property type="protein sequence ID" value="KAF2660371.1"/>
    <property type="molecule type" value="Genomic_DNA"/>
</dbReference>
<organism evidence="2 3">
    <name type="scientific">Lophiostoma macrostomum CBS 122681</name>
    <dbReference type="NCBI Taxonomy" id="1314788"/>
    <lineage>
        <taxon>Eukaryota</taxon>
        <taxon>Fungi</taxon>
        <taxon>Dikarya</taxon>
        <taxon>Ascomycota</taxon>
        <taxon>Pezizomycotina</taxon>
        <taxon>Dothideomycetes</taxon>
        <taxon>Pleosporomycetidae</taxon>
        <taxon>Pleosporales</taxon>
        <taxon>Lophiostomataceae</taxon>
        <taxon>Lophiostoma</taxon>
    </lineage>
</organism>
<keyword evidence="3" id="KW-1185">Reference proteome</keyword>
<protein>
    <submittedName>
        <fullName evidence="2">Uncharacterized protein</fullName>
    </submittedName>
</protein>
<dbReference type="AlphaFoldDB" id="A0A6A6TM14"/>
<feature type="compositionally biased region" description="Polar residues" evidence="1">
    <location>
        <begin position="24"/>
        <end position="48"/>
    </location>
</feature>